<keyword evidence="3" id="KW-1185">Reference proteome</keyword>
<comment type="caution">
    <text evidence="2">The sequence shown here is derived from an EMBL/GenBank/DDBJ whole genome shotgun (WGS) entry which is preliminary data.</text>
</comment>
<accession>A0ABU9VIK4</accession>
<keyword evidence="1" id="KW-0812">Transmembrane</keyword>
<dbReference type="EMBL" id="JBCITK010000001">
    <property type="protein sequence ID" value="MEN0643663.1"/>
    <property type="molecule type" value="Genomic_DNA"/>
</dbReference>
<protein>
    <submittedName>
        <fullName evidence="2">Uncharacterized protein</fullName>
    </submittedName>
</protein>
<evidence type="ECO:0000313" key="3">
    <source>
        <dbReference type="Proteomes" id="UP001418796"/>
    </source>
</evidence>
<keyword evidence="1" id="KW-1133">Transmembrane helix</keyword>
<reference evidence="2 3" key="1">
    <citation type="submission" date="2024-03" db="EMBL/GenBank/DDBJ databases">
        <title>Bacilli Hybrid Assemblies.</title>
        <authorList>
            <person name="Kovac J."/>
        </authorList>
    </citation>
    <scope>NUCLEOTIDE SEQUENCE [LARGE SCALE GENOMIC DNA]</scope>
    <source>
        <strain evidence="2 3">FSL R7-0666</strain>
    </source>
</reference>
<dbReference type="Proteomes" id="UP001418796">
    <property type="component" value="Unassembled WGS sequence"/>
</dbReference>
<sequence>MNQFLRGFFKTIIWTSILTIAPIMLLTLAGDIYEYIVNNNTQFNGLFWAYPLSLMALLFTLPFALLVFIVNWFADRKKQHT</sequence>
<feature type="transmembrane region" description="Helical" evidence="1">
    <location>
        <begin position="48"/>
        <end position="74"/>
    </location>
</feature>
<name>A0ABU9VIK4_9BACI</name>
<keyword evidence="1" id="KW-0472">Membrane</keyword>
<gene>
    <name evidence="2" type="ORF">MKY91_10945</name>
</gene>
<dbReference type="RefSeq" id="WP_343130554.1">
    <property type="nucleotide sequence ID" value="NZ_JBCITK010000001.1"/>
</dbReference>
<feature type="transmembrane region" description="Helical" evidence="1">
    <location>
        <begin position="12"/>
        <end position="36"/>
    </location>
</feature>
<proteinExistence type="predicted"/>
<evidence type="ECO:0000256" key="1">
    <source>
        <dbReference type="SAM" id="Phobius"/>
    </source>
</evidence>
<evidence type="ECO:0000313" key="2">
    <source>
        <dbReference type="EMBL" id="MEN0643663.1"/>
    </source>
</evidence>
<organism evidence="2 3">
    <name type="scientific">Alkalicoccobacillus gibsonii</name>
    <dbReference type="NCBI Taxonomy" id="79881"/>
    <lineage>
        <taxon>Bacteria</taxon>
        <taxon>Bacillati</taxon>
        <taxon>Bacillota</taxon>
        <taxon>Bacilli</taxon>
        <taxon>Bacillales</taxon>
        <taxon>Bacillaceae</taxon>
        <taxon>Alkalicoccobacillus</taxon>
    </lineage>
</organism>